<dbReference type="GO" id="GO:0005524">
    <property type="term" value="F:ATP binding"/>
    <property type="evidence" value="ECO:0007669"/>
    <property type="project" value="UniProtKB-UniRule"/>
</dbReference>
<dbReference type="AlphaFoldDB" id="A0A543GBT1"/>
<feature type="compositionally biased region" description="Low complexity" evidence="2">
    <location>
        <begin position="377"/>
        <end position="401"/>
    </location>
</feature>
<dbReference type="InterPro" id="IPR011964">
    <property type="entry name" value="YVTN_b-propeller_repeat"/>
</dbReference>
<dbReference type="PANTHER" id="PTHR47197">
    <property type="entry name" value="PROTEIN NIRF"/>
    <property type="match status" value="1"/>
</dbReference>
<dbReference type="NCBIfam" id="TIGR02276">
    <property type="entry name" value="beta_rpt_yvtn"/>
    <property type="match status" value="1"/>
</dbReference>
<dbReference type="SUPFAM" id="SSF51004">
    <property type="entry name" value="C-terminal (heme d1) domain of cytochrome cd1-nitrite reductase"/>
    <property type="match status" value="1"/>
</dbReference>
<gene>
    <name evidence="4" type="ORF">FB388_0881</name>
</gene>
<dbReference type="SUPFAM" id="SSF56112">
    <property type="entry name" value="Protein kinase-like (PK-like)"/>
    <property type="match status" value="1"/>
</dbReference>
<dbReference type="InterPro" id="IPR011009">
    <property type="entry name" value="Kinase-like_dom_sf"/>
</dbReference>
<reference evidence="4 5" key="1">
    <citation type="submission" date="2019-06" db="EMBL/GenBank/DDBJ databases">
        <title>Sequencing the genomes of 1000 actinobacteria strains.</title>
        <authorList>
            <person name="Klenk H.-P."/>
        </authorList>
    </citation>
    <scope>NUCLEOTIDE SEQUENCE [LARGE SCALE GENOMIC DNA]</scope>
    <source>
        <strain evidence="4 5">DSM 45511</strain>
    </source>
</reference>
<keyword evidence="4" id="KW-0808">Transferase</keyword>
<keyword evidence="4" id="KW-0418">Kinase</keyword>
<dbReference type="InterPro" id="IPR017441">
    <property type="entry name" value="Protein_kinase_ATP_BS"/>
</dbReference>
<dbReference type="RefSeq" id="WP_142097205.1">
    <property type="nucleotide sequence ID" value="NZ_VFPH01000001.1"/>
</dbReference>
<comment type="caution">
    <text evidence="4">The sequence shown here is derived from an EMBL/GenBank/DDBJ whole genome shotgun (WGS) entry which is preliminary data.</text>
</comment>
<dbReference type="OrthoDB" id="9762169at2"/>
<dbReference type="InterPro" id="IPR011048">
    <property type="entry name" value="Haem_d1_sf"/>
</dbReference>
<evidence type="ECO:0000259" key="3">
    <source>
        <dbReference type="PROSITE" id="PS50011"/>
    </source>
</evidence>
<evidence type="ECO:0000313" key="5">
    <source>
        <dbReference type="Proteomes" id="UP000319818"/>
    </source>
</evidence>
<dbReference type="Gene3D" id="2.130.10.10">
    <property type="entry name" value="YVTN repeat-like/Quinoprotein amine dehydrogenase"/>
    <property type="match status" value="2"/>
</dbReference>
<dbReference type="Gene3D" id="1.10.510.10">
    <property type="entry name" value="Transferase(Phosphotransferase) domain 1"/>
    <property type="match status" value="1"/>
</dbReference>
<dbReference type="PANTHER" id="PTHR47197:SF3">
    <property type="entry name" value="DIHYDRO-HEME D1 DEHYDROGENASE"/>
    <property type="match status" value="1"/>
</dbReference>
<dbReference type="Pfam" id="PF00069">
    <property type="entry name" value="Pkinase"/>
    <property type="match status" value="1"/>
</dbReference>
<feature type="domain" description="Protein kinase" evidence="3">
    <location>
        <begin position="17"/>
        <end position="287"/>
    </location>
</feature>
<dbReference type="InterPro" id="IPR011045">
    <property type="entry name" value="N2O_reductase_N"/>
</dbReference>
<dbReference type="SUPFAM" id="SSF50974">
    <property type="entry name" value="Nitrous oxide reductase, N-terminal domain"/>
    <property type="match status" value="1"/>
</dbReference>
<dbReference type="InterPro" id="IPR051200">
    <property type="entry name" value="Host-pathogen_enzymatic-act"/>
</dbReference>
<protein>
    <submittedName>
        <fullName evidence="4">Serine/threonine-protein kinase</fullName>
    </submittedName>
</protein>
<feature type="region of interest" description="Disordered" evidence="2">
    <location>
        <begin position="375"/>
        <end position="401"/>
    </location>
</feature>
<name>A0A543GBT1_9PSEU</name>
<dbReference type="Pfam" id="PF10282">
    <property type="entry name" value="Lactonase"/>
    <property type="match status" value="1"/>
</dbReference>
<keyword evidence="1" id="KW-0547">Nucleotide-binding</keyword>
<dbReference type="PROSITE" id="PS50011">
    <property type="entry name" value="PROTEIN_KINASE_DOM"/>
    <property type="match status" value="1"/>
</dbReference>
<keyword evidence="5" id="KW-1185">Reference proteome</keyword>
<evidence type="ECO:0000313" key="4">
    <source>
        <dbReference type="EMBL" id="TQM43535.1"/>
    </source>
</evidence>
<evidence type="ECO:0000256" key="2">
    <source>
        <dbReference type="SAM" id="MobiDB-lite"/>
    </source>
</evidence>
<feature type="binding site" evidence="1">
    <location>
        <position position="46"/>
    </location>
    <ligand>
        <name>ATP</name>
        <dbReference type="ChEBI" id="CHEBI:30616"/>
    </ligand>
</feature>
<dbReference type="InterPro" id="IPR000719">
    <property type="entry name" value="Prot_kinase_dom"/>
</dbReference>
<feature type="region of interest" description="Disordered" evidence="2">
    <location>
        <begin position="437"/>
        <end position="465"/>
    </location>
</feature>
<dbReference type="PROSITE" id="PS00107">
    <property type="entry name" value="PROTEIN_KINASE_ATP"/>
    <property type="match status" value="1"/>
</dbReference>
<dbReference type="GO" id="GO:0004672">
    <property type="term" value="F:protein kinase activity"/>
    <property type="evidence" value="ECO:0007669"/>
    <property type="project" value="InterPro"/>
</dbReference>
<proteinExistence type="predicted"/>
<dbReference type="CDD" id="cd14014">
    <property type="entry name" value="STKc_PknB_like"/>
    <property type="match status" value="1"/>
</dbReference>
<dbReference type="Gene3D" id="3.30.200.20">
    <property type="entry name" value="Phosphorylase Kinase, domain 1"/>
    <property type="match status" value="1"/>
</dbReference>
<organism evidence="4 5">
    <name type="scientific">Pseudonocardia cypriaca</name>
    <dbReference type="NCBI Taxonomy" id="882449"/>
    <lineage>
        <taxon>Bacteria</taxon>
        <taxon>Bacillati</taxon>
        <taxon>Actinomycetota</taxon>
        <taxon>Actinomycetes</taxon>
        <taxon>Pseudonocardiales</taxon>
        <taxon>Pseudonocardiaceae</taxon>
        <taxon>Pseudonocardia</taxon>
    </lineage>
</organism>
<evidence type="ECO:0000256" key="1">
    <source>
        <dbReference type="PROSITE-ProRule" id="PRU10141"/>
    </source>
</evidence>
<keyword evidence="1" id="KW-0067">ATP-binding</keyword>
<dbReference type="InterPro" id="IPR019405">
    <property type="entry name" value="Lactonase_7-beta_prop"/>
</dbReference>
<dbReference type="Proteomes" id="UP000319818">
    <property type="component" value="Unassembled WGS sequence"/>
</dbReference>
<accession>A0A543GBT1</accession>
<dbReference type="EMBL" id="VFPH01000001">
    <property type="protein sequence ID" value="TQM43535.1"/>
    <property type="molecule type" value="Genomic_DNA"/>
</dbReference>
<dbReference type="InterPro" id="IPR015943">
    <property type="entry name" value="WD40/YVTN_repeat-like_dom_sf"/>
</dbReference>
<sequence>MNQPFRSSYHEELFGPYRLEVLLGRGGMGEVFRAFDTERERVVALKRLPARLTGDHEFRARFEREAQLAAGLGNPHVIPIHRFGDLDGRLFIDMRFVDGVDVADVIKAVGPVSPDRAVAIIEQAAGALDAAHAGGLVHRGVKPSNLLIDRNVDESLGDHVYVVDFGVTFADAATRTHSLSQTEEFLGGFEYMAPEQFGGVIDERADIYALACVLFELVTGQKPIHADGSGLPEWARAHLHVAPTVPSQIRPELGTALDDVIDRALAKKSEDRYESAGELVVAAKRALAAAGEPSTEAAVIELDSRADEYAAFAECAERKHIEQATGRDVVEVGSAPDSSAATVQVAGPPRRADDTSVEVPGALFVPAGTAGNVFEKGGAARSGRPGPAGSPASAAHVPASPTPSSARWWLTVVAAIAVIGVLAAGVGTIAAMSEDAPTDAAEPATPPDPIGAMPPERVAPSDAGGPTVRAVVPVGQAPQGLAVSPGGGPVLVANVDSRTVSVIDRDAAAVSASMPVPGTPRYVAVGPDGRRAYVSMYSGEGADSAVAAIDLAGGSVSALVPSSPQPYALAAAPTGDVYVPSHGSASVAILDGRTLEFGRSVTVEPNPHSVAFSPSGERAYTANHESDSISVIDVASNTVVTTTDVGRSPHALAASPDGRVVAVANYDDGTISFVETIGNRTTMTIPVGPTPQHLTFSVDGRRLYVVNEDTDAVTTVDVAVGAVVATTPVGRSPRFVVATSDGTTLYVSNSVDGTVSVLDVS</sequence>